<protein>
    <recommendedName>
        <fullName evidence="4">FAD-binding PCMH-type domain-containing protein</fullName>
    </recommendedName>
</protein>
<dbReference type="Gene3D" id="3.30.390.50">
    <property type="entry name" value="CO dehydrogenase flavoprotein, C-terminal domain"/>
    <property type="match status" value="1"/>
</dbReference>
<dbReference type="InterPro" id="IPR002346">
    <property type="entry name" value="Mopterin_DH_FAD-bd"/>
</dbReference>
<dbReference type="GO" id="GO:0016491">
    <property type="term" value="F:oxidoreductase activity"/>
    <property type="evidence" value="ECO:0007669"/>
    <property type="project" value="UniProtKB-KW"/>
</dbReference>
<keyword evidence="2" id="KW-0274">FAD</keyword>
<evidence type="ECO:0000259" key="4">
    <source>
        <dbReference type="PROSITE" id="PS51387"/>
    </source>
</evidence>
<dbReference type="InterPro" id="IPR051312">
    <property type="entry name" value="Diverse_Substr_Oxidored"/>
</dbReference>
<dbReference type="Pfam" id="PF03450">
    <property type="entry name" value="CO_deh_flav_C"/>
    <property type="match status" value="1"/>
</dbReference>
<dbReference type="EMBL" id="LGKN01000004">
    <property type="protein sequence ID" value="KPL88283.1"/>
    <property type="molecule type" value="Genomic_DNA"/>
</dbReference>
<dbReference type="InterPro" id="IPR036683">
    <property type="entry name" value="CO_DH_flav_C_dom_sf"/>
</dbReference>
<dbReference type="InterPro" id="IPR016169">
    <property type="entry name" value="FAD-bd_PCMH_sub2"/>
</dbReference>
<proteinExistence type="predicted"/>
<keyword evidence="3" id="KW-0560">Oxidoreductase</keyword>
<sequence>MPDVRAYERPQSLEEALFRLMQEPRTVPLAGGTALMAYGVPHEDAILLDISALPFDAIEQWEDRLVLGALATLEALARDEKVRTFADGVLAEAAHAEATSLLRQQGRLAGALLTDVGRSEIAPVLLALDARVSVQQMNGLKTWPLAAFFEQMETALGRGLLVQVDIPRPLAETRVRRERVARAPRDRAILSVAGAVRLDGGRIAAVRLAVSGVGALPVRLHAVEDALSDEPATPAHVQALATQAIAAVPLADDRWASAAYRREVLPVLIRRVVCGA</sequence>
<dbReference type="PANTHER" id="PTHR42659:SF2">
    <property type="entry name" value="XANTHINE DEHYDROGENASE SUBUNIT C-RELATED"/>
    <property type="match status" value="1"/>
</dbReference>
<feature type="domain" description="FAD-binding PCMH-type" evidence="4">
    <location>
        <begin position="1"/>
        <end position="171"/>
    </location>
</feature>
<dbReference type="InterPro" id="IPR036318">
    <property type="entry name" value="FAD-bd_PCMH-like_sf"/>
</dbReference>
<dbReference type="PANTHER" id="PTHR42659">
    <property type="entry name" value="XANTHINE DEHYDROGENASE SUBUNIT C-RELATED"/>
    <property type="match status" value="1"/>
</dbReference>
<dbReference type="Gene3D" id="3.30.465.10">
    <property type="match status" value="1"/>
</dbReference>
<organism evidence="5 6">
    <name type="scientific">Ardenticatena maritima</name>
    <dbReference type="NCBI Taxonomy" id="872965"/>
    <lineage>
        <taxon>Bacteria</taxon>
        <taxon>Bacillati</taxon>
        <taxon>Chloroflexota</taxon>
        <taxon>Ardenticatenia</taxon>
        <taxon>Ardenticatenales</taxon>
        <taxon>Ardenticatenaceae</taxon>
        <taxon>Ardenticatena</taxon>
    </lineage>
</organism>
<evidence type="ECO:0000313" key="5">
    <source>
        <dbReference type="EMBL" id="KPL88283.1"/>
    </source>
</evidence>
<keyword evidence="1" id="KW-0285">Flavoprotein</keyword>
<evidence type="ECO:0000313" key="6">
    <source>
        <dbReference type="Proteomes" id="UP000050502"/>
    </source>
</evidence>
<dbReference type="SUPFAM" id="SSF55447">
    <property type="entry name" value="CO dehydrogenase flavoprotein C-terminal domain-like"/>
    <property type="match status" value="1"/>
</dbReference>
<dbReference type="PROSITE" id="PS51387">
    <property type="entry name" value="FAD_PCMH"/>
    <property type="match status" value="1"/>
</dbReference>
<dbReference type="InterPro" id="IPR005107">
    <property type="entry name" value="CO_DH_flav_C"/>
</dbReference>
<dbReference type="InterPro" id="IPR016166">
    <property type="entry name" value="FAD-bd_PCMH"/>
</dbReference>
<dbReference type="Proteomes" id="UP000050502">
    <property type="component" value="Unassembled WGS sequence"/>
</dbReference>
<gene>
    <name evidence="5" type="ORF">SE16_05450</name>
</gene>
<evidence type="ECO:0000256" key="2">
    <source>
        <dbReference type="ARBA" id="ARBA00022827"/>
    </source>
</evidence>
<reference evidence="5 6" key="1">
    <citation type="submission" date="2015-07" db="EMBL/GenBank/DDBJ databases">
        <title>Whole genome sequence of Ardenticatena maritima DSM 23922.</title>
        <authorList>
            <person name="Hemp J."/>
            <person name="Ward L.M."/>
            <person name="Pace L.A."/>
            <person name="Fischer W.W."/>
        </authorList>
    </citation>
    <scope>NUCLEOTIDE SEQUENCE [LARGE SCALE GENOMIC DNA]</scope>
    <source>
        <strain evidence="5 6">110S</strain>
    </source>
</reference>
<dbReference type="RefSeq" id="WP_060687319.1">
    <property type="nucleotide sequence ID" value="NZ_LGKN01000004.1"/>
</dbReference>
<dbReference type="Pfam" id="PF00941">
    <property type="entry name" value="FAD_binding_5"/>
    <property type="match status" value="1"/>
</dbReference>
<evidence type="ECO:0000256" key="1">
    <source>
        <dbReference type="ARBA" id="ARBA00022630"/>
    </source>
</evidence>
<comment type="caution">
    <text evidence="5">The sequence shown here is derived from an EMBL/GenBank/DDBJ whole genome shotgun (WGS) entry which is preliminary data.</text>
</comment>
<evidence type="ECO:0000256" key="3">
    <source>
        <dbReference type="ARBA" id="ARBA00023002"/>
    </source>
</evidence>
<name>A0A0P6XUZ3_9CHLR</name>
<dbReference type="SMART" id="SM01092">
    <property type="entry name" value="CO_deh_flav_C"/>
    <property type="match status" value="1"/>
</dbReference>
<dbReference type="GO" id="GO:0071949">
    <property type="term" value="F:FAD binding"/>
    <property type="evidence" value="ECO:0007669"/>
    <property type="project" value="InterPro"/>
</dbReference>
<dbReference type="SUPFAM" id="SSF56176">
    <property type="entry name" value="FAD-binding/transporter-associated domain-like"/>
    <property type="match status" value="1"/>
</dbReference>
<accession>A0A0P6XUZ3</accession>
<dbReference type="AlphaFoldDB" id="A0A0P6XUZ3"/>